<proteinExistence type="predicted"/>
<evidence type="ECO:0000313" key="1">
    <source>
        <dbReference type="EMBL" id="RHK31529.1"/>
    </source>
</evidence>
<reference evidence="1 2" key="1">
    <citation type="submission" date="2018-08" db="EMBL/GenBank/DDBJ databases">
        <title>A genome reference for cultivated species of the human gut microbiota.</title>
        <authorList>
            <person name="Zou Y."/>
            <person name="Xue W."/>
            <person name="Luo G."/>
        </authorList>
    </citation>
    <scope>NUCLEOTIDE SEQUENCE [LARGE SCALE GENOMIC DNA]</scope>
    <source>
        <strain evidence="1 2">AF45-14BH</strain>
    </source>
</reference>
<name>A0A415G2I7_9FIRM</name>
<dbReference type="EMBL" id="QRNJ01000136">
    <property type="protein sequence ID" value="RHK31529.1"/>
    <property type="molecule type" value="Genomic_DNA"/>
</dbReference>
<protein>
    <submittedName>
        <fullName evidence="1">Uncharacterized protein</fullName>
    </submittedName>
</protein>
<dbReference type="RefSeq" id="WP_118315408.1">
    <property type="nucleotide sequence ID" value="NZ_DBGCSG010000061.1"/>
</dbReference>
<accession>A0A415G2I7</accession>
<gene>
    <name evidence="1" type="ORF">DW068_17355</name>
</gene>
<organism evidence="1 2">
    <name type="scientific">Anaerobutyricum hallii</name>
    <dbReference type="NCBI Taxonomy" id="39488"/>
    <lineage>
        <taxon>Bacteria</taxon>
        <taxon>Bacillati</taxon>
        <taxon>Bacillota</taxon>
        <taxon>Clostridia</taxon>
        <taxon>Lachnospirales</taxon>
        <taxon>Lachnospiraceae</taxon>
        <taxon>Anaerobutyricum</taxon>
    </lineage>
</organism>
<comment type="caution">
    <text evidence="1">The sequence shown here is derived from an EMBL/GenBank/DDBJ whole genome shotgun (WGS) entry which is preliminary data.</text>
</comment>
<sequence length="93" mass="11066">MDSRFFERKCFVTTSESLLKFMQEQEDDSSLTFNMEKDTKEIFLYSPAYDVEYNEDDIIERVSNELNVEINNIFVDGDKYCAAIYFTVKKLEQ</sequence>
<dbReference type="Proteomes" id="UP000283497">
    <property type="component" value="Unassembled WGS sequence"/>
</dbReference>
<evidence type="ECO:0000313" key="2">
    <source>
        <dbReference type="Proteomes" id="UP000283497"/>
    </source>
</evidence>
<dbReference type="AlphaFoldDB" id="A0A415G2I7"/>